<name>A0A5S3PRS0_9FLAO</name>
<evidence type="ECO:0000259" key="2">
    <source>
        <dbReference type="Pfam" id="PF02517"/>
    </source>
</evidence>
<keyword evidence="1" id="KW-1133">Transmembrane helix</keyword>
<dbReference type="Proteomes" id="UP000310314">
    <property type="component" value="Unassembled WGS sequence"/>
</dbReference>
<dbReference type="GO" id="GO:0008237">
    <property type="term" value="F:metallopeptidase activity"/>
    <property type="evidence" value="ECO:0007669"/>
    <property type="project" value="UniProtKB-KW"/>
</dbReference>
<dbReference type="AlphaFoldDB" id="A0A5S3PRS0"/>
<keyword evidence="4" id="KW-1185">Reference proteome</keyword>
<sequence length="251" mass="27922">MNKKLKLGLLVFFIGLVGVFSSLAMEVPLPEEMEKMISEVFTPLQFKLLSLINPIILLIVTVLIGTLLYDKVSLKLPVLENLIDKNKKALTSGILKFGIIGGVISGILITITAVLFNPILPTEFLEIGENFKPPLITRFLYGGLTEEILIRFGIMTFFVWLLFKISGKLNATVYWIGILVSAIIFGFGHLPFVYAMIDTPTTELLFYIILGNAVGGIVFGWLYWKKGLETAMIGHIFAHIIMLTGENILNI</sequence>
<gene>
    <name evidence="3" type="ORF">FEE95_13300</name>
</gene>
<feature type="transmembrane region" description="Helical" evidence="1">
    <location>
        <begin position="48"/>
        <end position="69"/>
    </location>
</feature>
<dbReference type="EMBL" id="VATY01000002">
    <property type="protein sequence ID" value="TMM57456.1"/>
    <property type="molecule type" value="Genomic_DNA"/>
</dbReference>
<dbReference type="Pfam" id="PF02517">
    <property type="entry name" value="Rce1-like"/>
    <property type="match status" value="1"/>
</dbReference>
<dbReference type="RefSeq" id="WP_138658475.1">
    <property type="nucleotide sequence ID" value="NZ_VATY01000002.1"/>
</dbReference>
<dbReference type="OrthoDB" id="378663at2"/>
<reference evidence="3 4" key="1">
    <citation type="submission" date="2019-05" db="EMBL/GenBank/DDBJ databases">
        <authorList>
            <person name="Zhang J.-Y."/>
            <person name="Feg X."/>
            <person name="Du Z.-J."/>
        </authorList>
    </citation>
    <scope>NUCLEOTIDE SEQUENCE [LARGE SCALE GENOMIC DNA]</scope>
    <source>
        <strain evidence="3 4">RZ26</strain>
    </source>
</reference>
<feature type="transmembrane region" description="Helical" evidence="1">
    <location>
        <begin position="204"/>
        <end position="224"/>
    </location>
</feature>
<feature type="transmembrane region" description="Helical" evidence="1">
    <location>
        <begin position="172"/>
        <end position="192"/>
    </location>
</feature>
<keyword evidence="3" id="KW-0645">Protease</keyword>
<comment type="caution">
    <text evidence="3">The sequence shown here is derived from an EMBL/GenBank/DDBJ whole genome shotgun (WGS) entry which is preliminary data.</text>
</comment>
<organism evidence="3 4">
    <name type="scientific">Maribacter algarum</name>
    <name type="common">ex Zhang et al. 2020</name>
    <dbReference type="NCBI Taxonomy" id="2578118"/>
    <lineage>
        <taxon>Bacteria</taxon>
        <taxon>Pseudomonadati</taxon>
        <taxon>Bacteroidota</taxon>
        <taxon>Flavobacteriia</taxon>
        <taxon>Flavobacteriales</taxon>
        <taxon>Flavobacteriaceae</taxon>
        <taxon>Maribacter</taxon>
    </lineage>
</organism>
<evidence type="ECO:0000256" key="1">
    <source>
        <dbReference type="SAM" id="Phobius"/>
    </source>
</evidence>
<feature type="domain" description="CAAX prenyl protease 2/Lysostaphin resistance protein A-like" evidence="2">
    <location>
        <begin position="135"/>
        <end position="239"/>
    </location>
</feature>
<dbReference type="GO" id="GO:0004175">
    <property type="term" value="F:endopeptidase activity"/>
    <property type="evidence" value="ECO:0007669"/>
    <property type="project" value="UniProtKB-ARBA"/>
</dbReference>
<dbReference type="GO" id="GO:0006508">
    <property type="term" value="P:proteolysis"/>
    <property type="evidence" value="ECO:0007669"/>
    <property type="project" value="UniProtKB-KW"/>
</dbReference>
<keyword evidence="3" id="KW-0378">Hydrolase</keyword>
<evidence type="ECO:0000313" key="4">
    <source>
        <dbReference type="Proteomes" id="UP000310314"/>
    </source>
</evidence>
<dbReference type="GO" id="GO:0080120">
    <property type="term" value="P:CAAX-box protein maturation"/>
    <property type="evidence" value="ECO:0007669"/>
    <property type="project" value="UniProtKB-ARBA"/>
</dbReference>
<accession>A0A5S3PRS0</accession>
<dbReference type="InterPro" id="IPR003675">
    <property type="entry name" value="Rce1/LyrA-like_dom"/>
</dbReference>
<protein>
    <submittedName>
        <fullName evidence="3">CPBP family intramembrane metalloprotease</fullName>
    </submittedName>
</protein>
<feature type="transmembrane region" description="Helical" evidence="1">
    <location>
        <begin position="148"/>
        <end position="165"/>
    </location>
</feature>
<evidence type="ECO:0000313" key="3">
    <source>
        <dbReference type="EMBL" id="TMM57456.1"/>
    </source>
</evidence>
<keyword evidence="3" id="KW-0482">Metalloprotease</keyword>
<feature type="transmembrane region" description="Helical" evidence="1">
    <location>
        <begin position="90"/>
        <end position="116"/>
    </location>
</feature>
<keyword evidence="1" id="KW-0472">Membrane</keyword>
<keyword evidence="1" id="KW-0812">Transmembrane</keyword>
<proteinExistence type="predicted"/>